<keyword evidence="1" id="KW-0238">DNA-binding</keyword>
<dbReference type="InterPro" id="IPR050109">
    <property type="entry name" value="HTH-type_TetR-like_transc_reg"/>
</dbReference>
<protein>
    <submittedName>
        <fullName evidence="2">TetR-family transcriptional regulator</fullName>
    </submittedName>
</protein>
<evidence type="ECO:0000256" key="1">
    <source>
        <dbReference type="ARBA" id="ARBA00023125"/>
    </source>
</evidence>
<proteinExistence type="predicted"/>
<evidence type="ECO:0000313" key="3">
    <source>
        <dbReference type="Proteomes" id="UP000006728"/>
    </source>
</evidence>
<dbReference type="HOGENOM" id="CLU_069356_39_1_11"/>
<dbReference type="Gene3D" id="1.10.357.10">
    <property type="entry name" value="Tetracycline Repressor, domain 2"/>
    <property type="match status" value="1"/>
</dbReference>
<dbReference type="GO" id="GO:0003700">
    <property type="term" value="F:DNA-binding transcription factor activity"/>
    <property type="evidence" value="ECO:0007669"/>
    <property type="project" value="TreeGrafter"/>
</dbReference>
<dbReference type="GO" id="GO:0000976">
    <property type="term" value="F:transcription cis-regulatory region binding"/>
    <property type="evidence" value="ECO:0007669"/>
    <property type="project" value="TreeGrafter"/>
</dbReference>
<dbReference type="EMBL" id="AM420293">
    <property type="protein sequence ID" value="CAM02747.1"/>
    <property type="molecule type" value="Genomic_DNA"/>
</dbReference>
<dbReference type="OrthoDB" id="9796019at2"/>
<dbReference type="RefSeq" id="WP_009942260.1">
    <property type="nucleotide sequence ID" value="NC_009142.1"/>
</dbReference>
<name>A4FFC2_SACEN</name>
<gene>
    <name evidence="2" type="ordered locus">SACE_3473</name>
</gene>
<dbReference type="Pfam" id="PF00440">
    <property type="entry name" value="TetR_N"/>
    <property type="match status" value="1"/>
</dbReference>
<dbReference type="PRINTS" id="PR00455">
    <property type="entry name" value="HTHTETR"/>
</dbReference>
<keyword evidence="3" id="KW-1185">Reference proteome</keyword>
<accession>A4FFC2</accession>
<dbReference type="PANTHER" id="PTHR30055">
    <property type="entry name" value="HTH-TYPE TRANSCRIPTIONAL REGULATOR RUTR"/>
    <property type="match status" value="1"/>
</dbReference>
<dbReference type="PANTHER" id="PTHR30055:SF153">
    <property type="entry name" value="HTH-TYPE TRANSCRIPTIONAL REPRESSOR RV3405C"/>
    <property type="match status" value="1"/>
</dbReference>
<dbReference type="KEGG" id="sen:SACE_3473"/>
<dbReference type="PROSITE" id="PS50977">
    <property type="entry name" value="HTH_TETR_2"/>
    <property type="match status" value="1"/>
</dbReference>
<evidence type="ECO:0000313" key="2">
    <source>
        <dbReference type="EMBL" id="CAM02747.1"/>
    </source>
</evidence>
<sequence length="207" mass="22608">MSGGAMNGGDHRLLLAEPESDVGGVVLDAALAGFVDVGIRRTTMNDIARRAGLGRATIYRRYPDKDAVVEAVLLREMRRFVQWLDERVDHITDPAEQVVECYVAVVGGLRRHSLLNRLMAVEPDDWLPALTADWGGVLAVARGYLAEKLRGHQSAGRLGEFDPEPVAEVFVRLAHSMMLTPTGCIPESDDARTRAFARAHLVPVVTG</sequence>
<dbReference type="Proteomes" id="UP000006728">
    <property type="component" value="Chromosome"/>
</dbReference>
<dbReference type="AlphaFoldDB" id="A4FFC2"/>
<dbReference type="InterPro" id="IPR001647">
    <property type="entry name" value="HTH_TetR"/>
</dbReference>
<reference evidence="2 3" key="1">
    <citation type="journal article" date="2007" name="Nat. Biotechnol.">
        <title>Complete genome sequence of the erythromycin-producing bacterium Saccharopolyspora erythraea NRRL23338.</title>
        <authorList>
            <person name="Oliynyk M."/>
            <person name="Samborskyy M."/>
            <person name="Lester J.B."/>
            <person name="Mironenko T."/>
            <person name="Scott N."/>
            <person name="Dickens S."/>
            <person name="Haydock S.F."/>
            <person name="Leadlay P.F."/>
        </authorList>
    </citation>
    <scope>NUCLEOTIDE SEQUENCE [LARGE SCALE GENOMIC DNA]</scope>
    <source>
        <strain evidence="3">ATCC 11635 / DSM 40517 / JCM 4748 / NBRC 13426 / NCIMB 8594 / NRRL 2338</strain>
    </source>
</reference>
<dbReference type="SUPFAM" id="SSF46689">
    <property type="entry name" value="Homeodomain-like"/>
    <property type="match status" value="1"/>
</dbReference>
<dbReference type="eggNOG" id="COG1309">
    <property type="taxonomic scope" value="Bacteria"/>
</dbReference>
<dbReference type="InterPro" id="IPR009057">
    <property type="entry name" value="Homeodomain-like_sf"/>
</dbReference>
<organism evidence="2 3">
    <name type="scientific">Saccharopolyspora erythraea (strain ATCC 11635 / DSM 40517 / JCM 4748 / NBRC 13426 / NCIMB 8594 / NRRL 2338)</name>
    <dbReference type="NCBI Taxonomy" id="405948"/>
    <lineage>
        <taxon>Bacteria</taxon>
        <taxon>Bacillati</taxon>
        <taxon>Actinomycetota</taxon>
        <taxon>Actinomycetes</taxon>
        <taxon>Pseudonocardiales</taxon>
        <taxon>Pseudonocardiaceae</taxon>
        <taxon>Saccharopolyspora</taxon>
    </lineage>
</organism>
<dbReference type="STRING" id="405948.SACE_3473"/>